<sequence length="509" mass="55729">MTQADVLIVGAGPTGLVLAIWLTKQGIPVRIVDKRRGPGETSRAMAVQARTLELYRQLDIADEVVAAGYKTPAMNMWARGKRKARIALTDAGEDISPYPFVLVFPQDKHERLLLARLRSLGVEVERETELVGFEAHDEHVVATLRAPDGREQTCQARFLAGCDGARSTIRHATGSSFEGGTYKQIFYVADVEASGVEPAGEAHIAFDKSDFVLVMAYGEPNRYRLIGTVQGEPATDPERLSFDDVGHRAIEGLGLEVAGVNWFSTYHVHHRVTERFRHGRVFLLGDAAHVHSPAGGQGMNTGIVDAINLAWKLSAVLKDQAPDALLDSYDTERRAFAHKLVETTDRVFSFATAEGGFADFVRTRIAPVFASVAYELDSVRDYMFRVVSQTMLDYRDGPLGSGLAGKVGGGDRLPFVRFEAGDNYGSLTRIAWQVHVYGAPSDELRHWCDSRGIALHAFAWVDAFGEAGLARDAAYLLRPDGHVGMAVPHGAPQALTAYVEQHGLRFGRD</sequence>
<gene>
    <name evidence="5" type="ORF">BGL_2c05930</name>
</gene>
<dbReference type="GO" id="GO:0016709">
    <property type="term" value="F:oxidoreductase activity, acting on paired donors, with incorporation or reduction of molecular oxygen, NAD(P)H as one donor, and incorporation of one atom of oxygen"/>
    <property type="evidence" value="ECO:0007669"/>
    <property type="project" value="UniProtKB-ARBA"/>
</dbReference>
<accession>A0A0B6RTK3</accession>
<dbReference type="HOGENOM" id="CLU_009665_20_3_4"/>
<keyword evidence="5" id="KW-0503">Monooxygenase</keyword>
<dbReference type="EMBL" id="CP002581">
    <property type="protein sequence ID" value="AJK48677.1"/>
    <property type="molecule type" value="Genomic_DNA"/>
</dbReference>
<evidence type="ECO:0000256" key="1">
    <source>
        <dbReference type="ARBA" id="ARBA00001974"/>
    </source>
</evidence>
<dbReference type="InterPro" id="IPR050641">
    <property type="entry name" value="RIFMO-like"/>
</dbReference>
<dbReference type="InterPro" id="IPR002938">
    <property type="entry name" value="FAD-bd"/>
</dbReference>
<dbReference type="SUPFAM" id="SSF51905">
    <property type="entry name" value="FAD/NAD(P)-binding domain"/>
    <property type="match status" value="1"/>
</dbReference>
<reference evidence="5 6" key="2">
    <citation type="journal article" date="2016" name="Appl. Microbiol. Biotechnol.">
        <title>Mutations improving production and secretion of extracellular lipase by Burkholderia glumae PG1.</title>
        <authorList>
            <person name="Knapp A."/>
            <person name="Voget S."/>
            <person name="Gao R."/>
            <person name="Zaburannyi N."/>
            <person name="Krysciak D."/>
            <person name="Breuer M."/>
            <person name="Hauer B."/>
            <person name="Streit W.R."/>
            <person name="Muller R."/>
            <person name="Daniel R."/>
            <person name="Jaeger K.E."/>
        </authorList>
    </citation>
    <scope>NUCLEOTIDE SEQUENCE [LARGE SCALE GENOMIC DNA]</scope>
    <source>
        <strain evidence="5 6">PG1</strain>
    </source>
</reference>
<evidence type="ECO:0000313" key="6">
    <source>
        <dbReference type="Proteomes" id="UP000031838"/>
    </source>
</evidence>
<evidence type="ECO:0000256" key="3">
    <source>
        <dbReference type="ARBA" id="ARBA00022827"/>
    </source>
</evidence>
<evidence type="ECO:0000259" key="4">
    <source>
        <dbReference type="Pfam" id="PF01494"/>
    </source>
</evidence>
<protein>
    <submittedName>
        <fullName evidence="5">Flavin-type monooxygenase</fullName>
    </submittedName>
</protein>
<dbReference type="KEGG" id="bgp:BGL_2c05930"/>
<dbReference type="AlphaFoldDB" id="A0A0B6RTK3"/>
<comment type="cofactor">
    <cofactor evidence="1">
        <name>FAD</name>
        <dbReference type="ChEBI" id="CHEBI:57692"/>
    </cofactor>
</comment>
<dbReference type="Gene3D" id="3.30.70.2450">
    <property type="match status" value="1"/>
</dbReference>
<name>A0A0B6RTK3_BURPL</name>
<dbReference type="GO" id="GO:0071949">
    <property type="term" value="F:FAD binding"/>
    <property type="evidence" value="ECO:0007669"/>
    <property type="project" value="InterPro"/>
</dbReference>
<dbReference type="PRINTS" id="PR00420">
    <property type="entry name" value="RNGMNOXGNASE"/>
</dbReference>
<organism evidence="5 6">
    <name type="scientific">Burkholderia plantarii</name>
    <dbReference type="NCBI Taxonomy" id="41899"/>
    <lineage>
        <taxon>Bacteria</taxon>
        <taxon>Pseudomonadati</taxon>
        <taxon>Pseudomonadota</taxon>
        <taxon>Betaproteobacteria</taxon>
        <taxon>Burkholderiales</taxon>
        <taxon>Burkholderiaceae</taxon>
        <taxon>Burkholderia</taxon>
    </lineage>
</organism>
<evidence type="ECO:0000313" key="5">
    <source>
        <dbReference type="EMBL" id="AJK48677.1"/>
    </source>
</evidence>
<keyword evidence="6" id="KW-1185">Reference proteome</keyword>
<dbReference type="PANTHER" id="PTHR43004:SF19">
    <property type="entry name" value="BINDING MONOOXYGENASE, PUTATIVE (JCVI)-RELATED"/>
    <property type="match status" value="1"/>
</dbReference>
<dbReference type="Proteomes" id="UP000031838">
    <property type="component" value="Chromosome 2"/>
</dbReference>
<keyword evidence="5" id="KW-0560">Oxidoreductase</keyword>
<evidence type="ECO:0000256" key="2">
    <source>
        <dbReference type="ARBA" id="ARBA00022630"/>
    </source>
</evidence>
<keyword evidence="2" id="KW-0285">Flavoprotein</keyword>
<reference evidence="6" key="1">
    <citation type="submission" date="2011-03" db="EMBL/GenBank/DDBJ databases">
        <authorList>
            <person name="Voget S."/>
            <person name="Streit W.R."/>
            <person name="Jaeger K.E."/>
            <person name="Daniel R."/>
        </authorList>
    </citation>
    <scope>NUCLEOTIDE SEQUENCE [LARGE SCALE GENOMIC DNA]</scope>
    <source>
        <strain evidence="6">PG1</strain>
    </source>
</reference>
<dbReference type="RefSeq" id="WP_042627273.1">
    <property type="nucleotide sequence ID" value="NZ_CP002581.1"/>
</dbReference>
<keyword evidence="3" id="KW-0274">FAD</keyword>
<dbReference type="Gene3D" id="3.50.50.60">
    <property type="entry name" value="FAD/NAD(P)-binding domain"/>
    <property type="match status" value="1"/>
</dbReference>
<dbReference type="PANTHER" id="PTHR43004">
    <property type="entry name" value="TRK SYSTEM POTASSIUM UPTAKE PROTEIN"/>
    <property type="match status" value="1"/>
</dbReference>
<feature type="domain" description="FAD-binding" evidence="4">
    <location>
        <begin position="4"/>
        <end position="343"/>
    </location>
</feature>
<dbReference type="Pfam" id="PF01494">
    <property type="entry name" value="FAD_binding_3"/>
    <property type="match status" value="1"/>
</dbReference>
<proteinExistence type="predicted"/>
<dbReference type="InterPro" id="IPR036188">
    <property type="entry name" value="FAD/NAD-bd_sf"/>
</dbReference>